<organism evidence="2">
    <name type="scientific">Myoviridae sp. ctHIt1</name>
    <dbReference type="NCBI Taxonomy" id="2825076"/>
    <lineage>
        <taxon>Viruses</taxon>
        <taxon>Duplodnaviria</taxon>
        <taxon>Heunggongvirae</taxon>
        <taxon>Uroviricota</taxon>
        <taxon>Caudoviricetes</taxon>
    </lineage>
</organism>
<dbReference type="EMBL" id="BK016179">
    <property type="protein sequence ID" value="DAG00344.1"/>
    <property type="molecule type" value="Genomic_DNA"/>
</dbReference>
<feature type="transmembrane region" description="Helical" evidence="1">
    <location>
        <begin position="12"/>
        <end position="32"/>
    </location>
</feature>
<evidence type="ECO:0000313" key="2">
    <source>
        <dbReference type="EMBL" id="DAG00344.1"/>
    </source>
</evidence>
<name>A0A8S5V0S1_9CAUD</name>
<accession>A0A8S5V0S1</accession>
<proteinExistence type="predicted"/>
<protein>
    <submittedName>
        <fullName evidence="2">Uncharacterized protein</fullName>
    </submittedName>
</protein>
<keyword evidence="1" id="KW-0812">Transmembrane</keyword>
<keyword evidence="1" id="KW-0472">Membrane</keyword>
<evidence type="ECO:0000256" key="1">
    <source>
        <dbReference type="SAM" id="Phobius"/>
    </source>
</evidence>
<keyword evidence="1" id="KW-1133">Transmembrane helix</keyword>
<reference evidence="2" key="1">
    <citation type="journal article" date="2021" name="Proc. Natl. Acad. Sci. U.S.A.">
        <title>A Catalog of Tens of Thousands of Viruses from Human Metagenomes Reveals Hidden Associations with Chronic Diseases.</title>
        <authorList>
            <person name="Tisza M.J."/>
            <person name="Buck C.B."/>
        </authorList>
    </citation>
    <scope>NUCLEOTIDE SEQUENCE</scope>
    <source>
        <strain evidence="2">CtHIt1</strain>
    </source>
</reference>
<sequence>MLGVRASPPLPLRYSFQLIIKYLYIHTFFILFNNSFYFSF</sequence>